<evidence type="ECO:0000259" key="1">
    <source>
        <dbReference type="Pfam" id="PF00561"/>
    </source>
</evidence>
<dbReference type="EMBL" id="PYGD01000001">
    <property type="protein sequence ID" value="PSK95178.1"/>
    <property type="molecule type" value="Genomic_DNA"/>
</dbReference>
<dbReference type="Gene3D" id="3.40.50.1820">
    <property type="entry name" value="alpha/beta hydrolase"/>
    <property type="match status" value="1"/>
</dbReference>
<evidence type="ECO:0000313" key="3">
    <source>
        <dbReference type="Proteomes" id="UP000240572"/>
    </source>
</evidence>
<dbReference type="RefSeq" id="WP_106521848.1">
    <property type="nucleotide sequence ID" value="NZ_PYGD01000001.1"/>
</dbReference>
<dbReference type="InterPro" id="IPR000073">
    <property type="entry name" value="AB_hydrolase_1"/>
</dbReference>
<name>A0A2P8DD83_9BACT</name>
<sequence>MTDHFITTNSINLHYIEYPAADKPTLVMLHGLTANAHAFDGLVSKGLNNHYRIIAPDLRGRGLSDKPAFCYTLEEHARDILGLLDHLGIEQAWLAGHSYGALLSIYLASHYPGRVGRIVILDAAAEMNPNAPAMLMPSLSRLDKTFPSYEVYLDAMKAAPQNTFWDEDMESYYAADGHIREDGTVNPYPNYTNIIEVSMGVASEPWKEDFAAVKQPAVLINACDEYTLGEPLLPDFKAKETVAMMQDCYYVGVDGNHQTMLYGANAVHVVKAIVKFLG</sequence>
<accession>A0A2P8DD83</accession>
<dbReference type="GO" id="GO:0046464">
    <property type="term" value="P:acylglycerol catabolic process"/>
    <property type="evidence" value="ECO:0007669"/>
    <property type="project" value="TreeGrafter"/>
</dbReference>
<dbReference type="PANTHER" id="PTHR43798:SF33">
    <property type="entry name" value="HYDROLASE, PUTATIVE (AFU_ORTHOLOGUE AFUA_2G14860)-RELATED"/>
    <property type="match status" value="1"/>
</dbReference>
<feature type="domain" description="AB hydrolase-1" evidence="1">
    <location>
        <begin position="24"/>
        <end position="153"/>
    </location>
</feature>
<dbReference type="OrthoDB" id="9799612at2"/>
<dbReference type="GO" id="GO:0047372">
    <property type="term" value="F:monoacylglycerol lipase activity"/>
    <property type="evidence" value="ECO:0007669"/>
    <property type="project" value="TreeGrafter"/>
</dbReference>
<comment type="caution">
    <text evidence="2">The sequence shown here is derived from an EMBL/GenBank/DDBJ whole genome shotgun (WGS) entry which is preliminary data.</text>
</comment>
<dbReference type="PANTHER" id="PTHR43798">
    <property type="entry name" value="MONOACYLGLYCEROL LIPASE"/>
    <property type="match status" value="1"/>
</dbReference>
<reference evidence="2 3" key="1">
    <citation type="submission" date="2018-03" db="EMBL/GenBank/DDBJ databases">
        <title>Genomic Encyclopedia of Type Strains, Phase III (KMG-III): the genomes of soil and plant-associated and newly described type strains.</title>
        <authorList>
            <person name="Whitman W."/>
        </authorList>
    </citation>
    <scope>NUCLEOTIDE SEQUENCE [LARGE SCALE GENOMIC DNA]</scope>
    <source>
        <strain evidence="2 3">CGMCC 1.12700</strain>
    </source>
</reference>
<organism evidence="2 3">
    <name type="scientific">Taibaiella chishuiensis</name>
    <dbReference type="NCBI Taxonomy" id="1434707"/>
    <lineage>
        <taxon>Bacteria</taxon>
        <taxon>Pseudomonadati</taxon>
        <taxon>Bacteroidota</taxon>
        <taxon>Chitinophagia</taxon>
        <taxon>Chitinophagales</taxon>
        <taxon>Chitinophagaceae</taxon>
        <taxon>Taibaiella</taxon>
    </lineage>
</organism>
<gene>
    <name evidence="2" type="ORF">B0I18_1011344</name>
</gene>
<dbReference type="GO" id="GO:0016020">
    <property type="term" value="C:membrane"/>
    <property type="evidence" value="ECO:0007669"/>
    <property type="project" value="TreeGrafter"/>
</dbReference>
<dbReference type="SUPFAM" id="SSF53474">
    <property type="entry name" value="alpha/beta-Hydrolases"/>
    <property type="match status" value="1"/>
</dbReference>
<dbReference type="Proteomes" id="UP000240572">
    <property type="component" value="Unassembled WGS sequence"/>
</dbReference>
<dbReference type="PRINTS" id="PR00111">
    <property type="entry name" value="ABHYDROLASE"/>
</dbReference>
<proteinExistence type="predicted"/>
<keyword evidence="3" id="KW-1185">Reference proteome</keyword>
<protein>
    <submittedName>
        <fullName evidence="2">Pimeloyl-ACP methyl ester carboxylesterase</fullName>
    </submittedName>
</protein>
<dbReference type="Pfam" id="PF00561">
    <property type="entry name" value="Abhydrolase_1"/>
    <property type="match status" value="1"/>
</dbReference>
<evidence type="ECO:0000313" key="2">
    <source>
        <dbReference type="EMBL" id="PSK95178.1"/>
    </source>
</evidence>
<dbReference type="InterPro" id="IPR050266">
    <property type="entry name" value="AB_hydrolase_sf"/>
</dbReference>
<dbReference type="InterPro" id="IPR029058">
    <property type="entry name" value="AB_hydrolase_fold"/>
</dbReference>
<dbReference type="AlphaFoldDB" id="A0A2P8DD83"/>